<feature type="domain" description="Acyl-CoA dehydrogenase/oxidase C-terminal" evidence="6">
    <location>
        <begin position="222"/>
        <end position="359"/>
    </location>
</feature>
<dbReference type="PANTHER" id="PTHR43884:SF20">
    <property type="entry name" value="ACYL-COA DEHYDROGENASE FADE28"/>
    <property type="match status" value="1"/>
</dbReference>
<feature type="domain" description="Acyl-CoA dehydrogenase/oxidase N-terminal" evidence="7">
    <location>
        <begin position="6"/>
        <end position="117"/>
    </location>
</feature>
<name>A0A6J7A3G4_9ZZZZ</name>
<reference evidence="8" key="1">
    <citation type="submission" date="2020-05" db="EMBL/GenBank/DDBJ databases">
        <authorList>
            <person name="Chiriac C."/>
            <person name="Salcher M."/>
            <person name="Ghai R."/>
            <person name="Kavagutti S V."/>
        </authorList>
    </citation>
    <scope>NUCLEOTIDE SEQUENCE</scope>
</reference>
<dbReference type="InterPro" id="IPR046373">
    <property type="entry name" value="Acyl-CoA_Oxase/DH_mid-dom_sf"/>
</dbReference>
<dbReference type="EMBL" id="CAFABE010000032">
    <property type="protein sequence ID" value="CAB4827362.1"/>
    <property type="molecule type" value="Genomic_DNA"/>
</dbReference>
<dbReference type="InterPro" id="IPR009075">
    <property type="entry name" value="AcylCo_DH/oxidase_C"/>
</dbReference>
<sequence>MDFDFTDEQHAIRETASGIFAGMVTPDRVAEIEATTDRVDRELWRALAEADLLGVGTPEVLGGIGGGLIEAGLMLEEQGKVVAPIPLLATLVGGVLPLAKFGPTPLKEKWLPQVVAGNAILTSAIADVSTSPRQLPALTAVLQGSEWIVSGTANAVPFAHVADAILVPVRIEGDGVIVAMISKNQSGVTLERAETTNRAVHPHVHFDSVAVGPADLVAGPDRGVEATAFMLDSAMTALALTQIGVCEAALAQTAAHLNEREQFGRPLSTFQGTMLRAADAAIDLEAIRVTAWQAAWRIDGNLPATESVLVAKCQAADRGQRVVHATQHLHGGTGADIGYPIHRYFLWGKQIELELGSPSLQLSRLGTLIAQRPDEIMHR</sequence>
<proteinExistence type="inferred from homology"/>
<dbReference type="InterPro" id="IPR009100">
    <property type="entry name" value="AcylCoA_DH/oxidase_NM_dom_sf"/>
</dbReference>
<dbReference type="Gene3D" id="1.10.540.10">
    <property type="entry name" value="Acyl-CoA dehydrogenase/oxidase, N-terminal domain"/>
    <property type="match status" value="1"/>
</dbReference>
<comment type="cofactor">
    <cofactor evidence="1">
        <name>FAD</name>
        <dbReference type="ChEBI" id="CHEBI:57692"/>
    </cofactor>
</comment>
<dbReference type="CDD" id="cd00567">
    <property type="entry name" value="ACAD"/>
    <property type="match status" value="1"/>
</dbReference>
<dbReference type="GO" id="GO:0003995">
    <property type="term" value="F:acyl-CoA dehydrogenase activity"/>
    <property type="evidence" value="ECO:0007669"/>
    <property type="project" value="TreeGrafter"/>
</dbReference>
<evidence type="ECO:0000313" key="8">
    <source>
        <dbReference type="EMBL" id="CAB4827362.1"/>
    </source>
</evidence>
<evidence type="ECO:0000256" key="2">
    <source>
        <dbReference type="ARBA" id="ARBA00009347"/>
    </source>
</evidence>
<keyword evidence="3" id="KW-0285">Flavoprotein</keyword>
<evidence type="ECO:0000256" key="5">
    <source>
        <dbReference type="ARBA" id="ARBA00023002"/>
    </source>
</evidence>
<dbReference type="Pfam" id="PF00441">
    <property type="entry name" value="Acyl-CoA_dh_1"/>
    <property type="match status" value="1"/>
</dbReference>
<dbReference type="Gene3D" id="1.20.140.10">
    <property type="entry name" value="Butyryl-CoA Dehydrogenase, subunit A, domain 3"/>
    <property type="match status" value="1"/>
</dbReference>
<organism evidence="8">
    <name type="scientific">freshwater metagenome</name>
    <dbReference type="NCBI Taxonomy" id="449393"/>
    <lineage>
        <taxon>unclassified sequences</taxon>
        <taxon>metagenomes</taxon>
        <taxon>ecological metagenomes</taxon>
    </lineage>
</organism>
<dbReference type="InterPro" id="IPR036250">
    <property type="entry name" value="AcylCo_DH-like_C"/>
</dbReference>
<dbReference type="InterPro" id="IPR013786">
    <property type="entry name" value="AcylCoA_DH/ox_N"/>
</dbReference>
<evidence type="ECO:0000259" key="7">
    <source>
        <dbReference type="Pfam" id="PF02771"/>
    </source>
</evidence>
<dbReference type="GO" id="GO:0050660">
    <property type="term" value="F:flavin adenine dinucleotide binding"/>
    <property type="evidence" value="ECO:0007669"/>
    <property type="project" value="InterPro"/>
</dbReference>
<dbReference type="AlphaFoldDB" id="A0A6J7A3G4"/>
<dbReference type="SUPFAM" id="SSF56645">
    <property type="entry name" value="Acyl-CoA dehydrogenase NM domain-like"/>
    <property type="match status" value="1"/>
</dbReference>
<dbReference type="InterPro" id="IPR037069">
    <property type="entry name" value="AcylCoA_DH/ox_N_sf"/>
</dbReference>
<keyword evidence="5" id="KW-0560">Oxidoreductase</keyword>
<keyword evidence="4" id="KW-0274">FAD</keyword>
<evidence type="ECO:0000256" key="4">
    <source>
        <dbReference type="ARBA" id="ARBA00022827"/>
    </source>
</evidence>
<gene>
    <name evidence="8" type="ORF">UFOPK3164_00852</name>
</gene>
<dbReference type="Gene3D" id="2.40.110.10">
    <property type="entry name" value="Butyryl-CoA Dehydrogenase, subunit A, domain 2"/>
    <property type="match status" value="1"/>
</dbReference>
<protein>
    <submittedName>
        <fullName evidence="8">Unannotated protein</fullName>
    </submittedName>
</protein>
<evidence type="ECO:0000256" key="1">
    <source>
        <dbReference type="ARBA" id="ARBA00001974"/>
    </source>
</evidence>
<accession>A0A6J7A3G4</accession>
<dbReference type="PANTHER" id="PTHR43884">
    <property type="entry name" value="ACYL-COA DEHYDROGENASE"/>
    <property type="match status" value="1"/>
</dbReference>
<comment type="similarity">
    <text evidence="2">Belongs to the acyl-CoA dehydrogenase family.</text>
</comment>
<evidence type="ECO:0000256" key="3">
    <source>
        <dbReference type="ARBA" id="ARBA00022630"/>
    </source>
</evidence>
<dbReference type="SUPFAM" id="SSF47203">
    <property type="entry name" value="Acyl-CoA dehydrogenase C-terminal domain-like"/>
    <property type="match status" value="1"/>
</dbReference>
<evidence type="ECO:0000259" key="6">
    <source>
        <dbReference type="Pfam" id="PF00441"/>
    </source>
</evidence>
<dbReference type="Pfam" id="PF02771">
    <property type="entry name" value="Acyl-CoA_dh_N"/>
    <property type="match status" value="1"/>
</dbReference>